<dbReference type="PANTHER" id="PTHR33751">
    <property type="entry name" value="CBB3-TYPE CYTOCHROME C OXIDASE SUBUNIT FIXP"/>
    <property type="match status" value="1"/>
</dbReference>
<feature type="binding site" description="axial binding residue" evidence="9">
    <location>
        <position position="43"/>
    </location>
    <ligand>
        <name>heme c</name>
        <dbReference type="ChEBI" id="CHEBI:61717"/>
        <label>1</label>
    </ligand>
    <ligandPart>
        <name>Fe</name>
        <dbReference type="ChEBI" id="CHEBI:18248"/>
    </ligandPart>
</feature>
<protein>
    <submittedName>
        <fullName evidence="12">Cytochrome c4</fullName>
    </submittedName>
</protein>
<feature type="domain" description="Cytochrome c" evidence="11">
    <location>
        <begin position="118"/>
        <end position="206"/>
    </location>
</feature>
<evidence type="ECO:0000256" key="8">
    <source>
        <dbReference type="PIRSR" id="PIRSR000005-1"/>
    </source>
</evidence>
<dbReference type="EMBL" id="JADFUA010000001">
    <property type="protein sequence ID" value="MBE9608023.1"/>
    <property type="molecule type" value="Genomic_DNA"/>
</dbReference>
<keyword evidence="4 9" id="KW-0479">Metal-binding</keyword>
<dbReference type="InterPro" id="IPR009056">
    <property type="entry name" value="Cyt_c-like_dom"/>
</dbReference>
<dbReference type="InterPro" id="IPR036909">
    <property type="entry name" value="Cyt_c-like_dom_sf"/>
</dbReference>
<dbReference type="InterPro" id="IPR024167">
    <property type="entry name" value="Cytochrome_c4-like"/>
</dbReference>
<gene>
    <name evidence="12" type="ORF">INR99_01550</name>
</gene>
<dbReference type="PROSITE" id="PS51007">
    <property type="entry name" value="CYTC"/>
    <property type="match status" value="2"/>
</dbReference>
<evidence type="ECO:0000256" key="5">
    <source>
        <dbReference type="ARBA" id="ARBA00022764"/>
    </source>
</evidence>
<dbReference type="SUPFAM" id="SSF46626">
    <property type="entry name" value="Cytochrome c"/>
    <property type="match status" value="2"/>
</dbReference>
<dbReference type="GO" id="GO:0009055">
    <property type="term" value="F:electron transfer activity"/>
    <property type="evidence" value="ECO:0007669"/>
    <property type="project" value="InterPro"/>
</dbReference>
<dbReference type="GO" id="GO:0005506">
    <property type="term" value="F:iron ion binding"/>
    <property type="evidence" value="ECO:0007669"/>
    <property type="project" value="InterPro"/>
</dbReference>
<dbReference type="GO" id="GO:0020037">
    <property type="term" value="F:heme binding"/>
    <property type="evidence" value="ECO:0007669"/>
    <property type="project" value="InterPro"/>
</dbReference>
<dbReference type="GO" id="GO:0042597">
    <property type="term" value="C:periplasmic space"/>
    <property type="evidence" value="ECO:0007669"/>
    <property type="project" value="UniProtKB-SubCell"/>
</dbReference>
<evidence type="ECO:0000256" key="9">
    <source>
        <dbReference type="PIRSR" id="PIRSR000005-2"/>
    </source>
</evidence>
<dbReference type="RefSeq" id="WP_194114526.1">
    <property type="nucleotide sequence ID" value="NZ_JADFUA010000001.1"/>
</dbReference>
<evidence type="ECO:0000256" key="3">
    <source>
        <dbReference type="ARBA" id="ARBA00022617"/>
    </source>
</evidence>
<keyword evidence="6" id="KW-0249">Electron transport</keyword>
<comment type="PTM">
    <text evidence="8">Binds 2 heme c groups covalently per subunit.</text>
</comment>
<feature type="signal peptide" evidence="10">
    <location>
        <begin position="1"/>
        <end position="22"/>
    </location>
</feature>
<dbReference type="InterPro" id="IPR050597">
    <property type="entry name" value="Cytochrome_c_Oxidase_Subunit"/>
</dbReference>
<accession>A0A8J7K7G5</accession>
<proteinExistence type="predicted"/>
<feature type="domain" description="Cytochrome c" evidence="11">
    <location>
        <begin position="26"/>
        <end position="108"/>
    </location>
</feature>
<evidence type="ECO:0000256" key="2">
    <source>
        <dbReference type="ARBA" id="ARBA00022448"/>
    </source>
</evidence>
<dbReference type="Pfam" id="PF00034">
    <property type="entry name" value="Cytochrom_C"/>
    <property type="match status" value="2"/>
</dbReference>
<feature type="binding site" description="covalent" evidence="8">
    <location>
        <position position="42"/>
    </location>
    <ligand>
        <name>heme c</name>
        <dbReference type="ChEBI" id="CHEBI:61717"/>
        <label>1</label>
    </ligand>
</feature>
<organism evidence="12 13">
    <name type="scientific">Chitinilyticum piscinae</name>
    <dbReference type="NCBI Taxonomy" id="2866724"/>
    <lineage>
        <taxon>Bacteria</taxon>
        <taxon>Pseudomonadati</taxon>
        <taxon>Pseudomonadota</taxon>
        <taxon>Betaproteobacteria</taxon>
        <taxon>Neisseriales</taxon>
        <taxon>Chitinibacteraceae</taxon>
        <taxon>Chitinilyticum</taxon>
    </lineage>
</organism>
<feature type="binding site" description="axial binding residue" evidence="9">
    <location>
        <position position="183"/>
    </location>
    <ligand>
        <name>heme c</name>
        <dbReference type="ChEBI" id="CHEBI:61717"/>
        <label>2</label>
    </ligand>
    <ligandPart>
        <name>Fe</name>
        <dbReference type="ChEBI" id="CHEBI:18248"/>
    </ligandPart>
</feature>
<evidence type="ECO:0000313" key="12">
    <source>
        <dbReference type="EMBL" id="MBE9608023.1"/>
    </source>
</evidence>
<feature type="binding site" description="axial binding residue" evidence="9">
    <location>
        <position position="85"/>
    </location>
    <ligand>
        <name>heme c</name>
        <dbReference type="ChEBI" id="CHEBI:61717"/>
        <label>1</label>
    </ligand>
    <ligandPart>
        <name>Fe</name>
        <dbReference type="ChEBI" id="CHEBI:18248"/>
    </ligandPart>
</feature>
<feature type="binding site" description="covalent" evidence="8">
    <location>
        <position position="142"/>
    </location>
    <ligand>
        <name>heme c</name>
        <dbReference type="ChEBI" id="CHEBI:61717"/>
        <label>2</label>
    </ligand>
</feature>
<dbReference type="PIRSF" id="PIRSF000005">
    <property type="entry name" value="Cytochrome_c4"/>
    <property type="match status" value="1"/>
</dbReference>
<feature type="chain" id="PRO_5035259923" evidence="10">
    <location>
        <begin position="23"/>
        <end position="207"/>
    </location>
</feature>
<reference evidence="12 13" key="1">
    <citation type="submission" date="2020-10" db="EMBL/GenBank/DDBJ databases">
        <title>The genome sequence of Chitinilyticum litopenaei 4Y14.</title>
        <authorList>
            <person name="Liu Y."/>
        </authorList>
    </citation>
    <scope>NUCLEOTIDE SEQUENCE [LARGE SCALE GENOMIC DNA]</scope>
    <source>
        <strain evidence="12 13">4Y14</strain>
    </source>
</reference>
<keyword evidence="3 8" id="KW-0349">Heme</keyword>
<evidence type="ECO:0000256" key="6">
    <source>
        <dbReference type="ARBA" id="ARBA00022982"/>
    </source>
</evidence>
<evidence type="ECO:0000256" key="10">
    <source>
        <dbReference type="SAM" id="SignalP"/>
    </source>
</evidence>
<comment type="subcellular location">
    <subcellularLocation>
        <location evidence="1">Periplasm</location>
    </subcellularLocation>
</comment>
<dbReference type="PRINTS" id="PR00605">
    <property type="entry name" value="CYTCHROMECIC"/>
</dbReference>
<keyword evidence="13" id="KW-1185">Reference proteome</keyword>
<feature type="binding site" description="axial binding residue" evidence="9">
    <location>
        <position position="143"/>
    </location>
    <ligand>
        <name>heme c</name>
        <dbReference type="ChEBI" id="CHEBI:61717"/>
        <label>2</label>
    </ligand>
    <ligandPart>
        <name>Fe</name>
        <dbReference type="ChEBI" id="CHEBI:18248"/>
    </ligandPart>
</feature>
<evidence type="ECO:0000256" key="1">
    <source>
        <dbReference type="ARBA" id="ARBA00004418"/>
    </source>
</evidence>
<feature type="binding site" description="covalent" evidence="8">
    <location>
        <position position="139"/>
    </location>
    <ligand>
        <name>heme c</name>
        <dbReference type="ChEBI" id="CHEBI:61717"/>
        <label>2</label>
    </ligand>
</feature>
<keyword evidence="2" id="KW-0813">Transport</keyword>
<comment type="caution">
    <text evidence="12">The sequence shown here is derived from an EMBL/GenBank/DDBJ whole genome shotgun (WGS) entry which is preliminary data.</text>
</comment>
<dbReference type="AlphaFoldDB" id="A0A8J7K7G5"/>
<keyword evidence="10" id="KW-0732">Signal</keyword>
<dbReference type="Proteomes" id="UP000604481">
    <property type="component" value="Unassembled WGS sequence"/>
</dbReference>
<name>A0A8J7K7G5_9NEIS</name>
<evidence type="ECO:0000259" key="11">
    <source>
        <dbReference type="PROSITE" id="PS51007"/>
    </source>
</evidence>
<keyword evidence="7 9" id="KW-0408">Iron</keyword>
<keyword evidence="5" id="KW-0574">Periplasm</keyword>
<evidence type="ECO:0000256" key="4">
    <source>
        <dbReference type="ARBA" id="ARBA00022723"/>
    </source>
</evidence>
<dbReference type="InterPro" id="IPR008168">
    <property type="entry name" value="Cyt_C_IC"/>
</dbReference>
<evidence type="ECO:0000313" key="13">
    <source>
        <dbReference type="Proteomes" id="UP000604481"/>
    </source>
</evidence>
<dbReference type="Gene3D" id="1.10.760.10">
    <property type="entry name" value="Cytochrome c-like domain"/>
    <property type="match status" value="2"/>
</dbReference>
<sequence>MRRVSAAITIAALFLSIPFASAASKGNPQEGKKIVDNVCAACHGADGNSVIPANPSLAGQHPEYIVKQLQEFKAGKRKNGQAAVMLGMATPLSDADMQNVAAYFAEQTSKERGSSNKDLVAAGKKIYRGGIASKNVPACMACHGPSGAGIPGQYPRLSSQHASYVADQMKAFRTGERGNNQVMTDVAAKMSDAEIKAVAEYIQSLHK</sequence>
<dbReference type="PANTHER" id="PTHR33751:SF9">
    <property type="entry name" value="CYTOCHROME C4"/>
    <property type="match status" value="1"/>
</dbReference>
<evidence type="ECO:0000256" key="7">
    <source>
        <dbReference type="ARBA" id="ARBA00023004"/>
    </source>
</evidence>
<feature type="binding site" description="covalent" evidence="8">
    <location>
        <position position="39"/>
    </location>
    <ligand>
        <name>heme c</name>
        <dbReference type="ChEBI" id="CHEBI:61717"/>
        <label>1</label>
    </ligand>
</feature>